<comment type="caution">
    <text evidence="1">The sequence shown here is derived from an EMBL/GenBank/DDBJ whole genome shotgun (WGS) entry which is preliminary data.</text>
</comment>
<dbReference type="Pfam" id="PF20184">
    <property type="entry name" value="DUF6547"/>
    <property type="match status" value="1"/>
</dbReference>
<reference evidence="1 2" key="1">
    <citation type="submission" date="2017-10" db="EMBL/GenBank/DDBJ databases">
        <title>Resolving the taxonomy of Roseburia spp., Eubacterium rectale and Agathobacter spp. through phylogenomic analysis.</title>
        <authorList>
            <person name="Sheridan P.O."/>
            <person name="Walker A.W."/>
            <person name="Duncan S.H."/>
            <person name="Scott K.P."/>
            <person name="Toole P.W.O."/>
            <person name="Luis P."/>
            <person name="Flint H.J."/>
        </authorList>
    </citation>
    <scope>NUCLEOTIDE SEQUENCE [LARGE SCALE GENOMIC DNA]</scope>
    <source>
        <strain evidence="1 2">JK623</strain>
    </source>
</reference>
<name>A0A2G3E646_9FIRM</name>
<organism evidence="1 2">
    <name type="scientific">Agathobacter ruminis</name>
    <dbReference type="NCBI Taxonomy" id="1712665"/>
    <lineage>
        <taxon>Bacteria</taxon>
        <taxon>Bacillati</taxon>
        <taxon>Bacillota</taxon>
        <taxon>Clostridia</taxon>
        <taxon>Lachnospirales</taxon>
        <taxon>Lachnospiraceae</taxon>
        <taxon>Agathobacter</taxon>
    </lineage>
</organism>
<reference evidence="1 2" key="2">
    <citation type="submission" date="2017-10" db="EMBL/GenBank/DDBJ databases">
        <authorList>
            <person name="Banno H."/>
            <person name="Chua N.-H."/>
        </authorList>
    </citation>
    <scope>NUCLEOTIDE SEQUENCE [LARGE SCALE GENOMIC DNA]</scope>
    <source>
        <strain evidence="1 2">JK623</strain>
    </source>
</reference>
<dbReference type="InterPro" id="IPR046677">
    <property type="entry name" value="DUF6547"/>
</dbReference>
<keyword evidence="2" id="KW-1185">Reference proteome</keyword>
<accession>A0A2G3E646</accession>
<gene>
    <name evidence="1" type="ORF">CSX02_01015</name>
</gene>
<dbReference type="AlphaFoldDB" id="A0A2G3E646"/>
<dbReference type="EMBL" id="PDYG01000003">
    <property type="protein sequence ID" value="PHU38752.1"/>
    <property type="molecule type" value="Genomic_DNA"/>
</dbReference>
<sequence length="116" mass="13672">MENGLEMYKAFIDGLVERKDSVRGKWILGNGYPNTDENRDINEFLSMLSNEQKRIIVQMVIEARESGIHDTLQYMNEMMDCRDLVLSQKGEPYPYDHFDSMYYDFIARCAGDEWPE</sequence>
<dbReference type="RefSeq" id="WP_099385296.1">
    <property type="nucleotide sequence ID" value="NZ_JANSWH010000066.1"/>
</dbReference>
<proteinExistence type="predicted"/>
<evidence type="ECO:0000313" key="2">
    <source>
        <dbReference type="Proteomes" id="UP000224563"/>
    </source>
</evidence>
<protein>
    <submittedName>
        <fullName evidence="1">Uncharacterized protein</fullName>
    </submittedName>
</protein>
<dbReference type="Proteomes" id="UP000224563">
    <property type="component" value="Unassembled WGS sequence"/>
</dbReference>
<evidence type="ECO:0000313" key="1">
    <source>
        <dbReference type="EMBL" id="PHU38752.1"/>
    </source>
</evidence>